<accession>A0AAV7XLR2</accession>
<dbReference type="GO" id="GO:0032454">
    <property type="term" value="F:histone H3K9 demethylase activity"/>
    <property type="evidence" value="ECO:0007669"/>
    <property type="project" value="TreeGrafter"/>
</dbReference>
<evidence type="ECO:0000313" key="3">
    <source>
        <dbReference type="Proteomes" id="UP001075354"/>
    </source>
</evidence>
<name>A0AAV7XLR2_9NEOP</name>
<dbReference type="GO" id="GO:0005634">
    <property type="term" value="C:nucleus"/>
    <property type="evidence" value="ECO:0007669"/>
    <property type="project" value="TreeGrafter"/>
</dbReference>
<dbReference type="PROSITE" id="PS51184">
    <property type="entry name" value="JMJC"/>
    <property type="match status" value="1"/>
</dbReference>
<sequence length="241" mass="27339">MRQLWEYDNRCANKYMGVPIRVCSSTEPPDQPAEGLVFTLKSRQREGYAKHQAGDQQHKKSEPPCKFARRQNREGVDIHGSAFLQPTTEQLKMRVDKIVVGRSKEITTIYSRLPQPLKETVSEERFKVIQREGEGIIILPNAGHCGANLGVNLAEACNIATKEWLPYGCVSSACTCMGPMVHSDLTTLLMKEKWTELLEAYRRDDVCNFMVDDLYFQQSILSRFPAAILQRIMVEAASLSR</sequence>
<keyword evidence="3" id="KW-1185">Reference proteome</keyword>
<dbReference type="InterPro" id="IPR003347">
    <property type="entry name" value="JmjC_dom"/>
</dbReference>
<feature type="domain" description="JmjC" evidence="1">
    <location>
        <begin position="1"/>
        <end position="176"/>
    </location>
</feature>
<proteinExistence type="predicted"/>
<dbReference type="PANTHER" id="PTHR10694">
    <property type="entry name" value="LYSINE-SPECIFIC DEMETHYLASE"/>
    <property type="match status" value="1"/>
</dbReference>
<reference evidence="2" key="1">
    <citation type="submission" date="2022-12" db="EMBL/GenBank/DDBJ databases">
        <title>Chromosome-level genome assembly of the bean flower thrips Megalurothrips usitatus.</title>
        <authorList>
            <person name="Ma L."/>
            <person name="Liu Q."/>
            <person name="Li H."/>
            <person name="Cai W."/>
        </authorList>
    </citation>
    <scope>NUCLEOTIDE SEQUENCE</scope>
    <source>
        <strain evidence="2">Cailab_2022a</strain>
    </source>
</reference>
<dbReference type="Proteomes" id="UP001075354">
    <property type="component" value="Chromosome 8"/>
</dbReference>
<dbReference type="EMBL" id="JAPTSV010000008">
    <property type="protein sequence ID" value="KAJ1525535.1"/>
    <property type="molecule type" value="Genomic_DNA"/>
</dbReference>
<dbReference type="GO" id="GO:0051864">
    <property type="term" value="F:histone H3K36 demethylase activity"/>
    <property type="evidence" value="ECO:0007669"/>
    <property type="project" value="TreeGrafter"/>
</dbReference>
<organism evidence="2 3">
    <name type="scientific">Megalurothrips usitatus</name>
    <name type="common">bean blossom thrips</name>
    <dbReference type="NCBI Taxonomy" id="439358"/>
    <lineage>
        <taxon>Eukaryota</taxon>
        <taxon>Metazoa</taxon>
        <taxon>Ecdysozoa</taxon>
        <taxon>Arthropoda</taxon>
        <taxon>Hexapoda</taxon>
        <taxon>Insecta</taxon>
        <taxon>Pterygota</taxon>
        <taxon>Neoptera</taxon>
        <taxon>Paraneoptera</taxon>
        <taxon>Thysanoptera</taxon>
        <taxon>Terebrantia</taxon>
        <taxon>Thripoidea</taxon>
        <taxon>Thripidae</taxon>
        <taxon>Megalurothrips</taxon>
    </lineage>
</organism>
<dbReference type="SUPFAM" id="SSF51197">
    <property type="entry name" value="Clavaminate synthase-like"/>
    <property type="match status" value="1"/>
</dbReference>
<evidence type="ECO:0000259" key="1">
    <source>
        <dbReference type="PROSITE" id="PS51184"/>
    </source>
</evidence>
<dbReference type="GO" id="GO:0000785">
    <property type="term" value="C:chromatin"/>
    <property type="evidence" value="ECO:0007669"/>
    <property type="project" value="TreeGrafter"/>
</dbReference>
<comment type="caution">
    <text evidence="2">The sequence shown here is derived from an EMBL/GenBank/DDBJ whole genome shotgun (WGS) entry which is preliminary data.</text>
</comment>
<protein>
    <recommendedName>
        <fullName evidence="1">JmjC domain-containing protein</fullName>
    </recommendedName>
</protein>
<dbReference type="GO" id="GO:0010468">
    <property type="term" value="P:regulation of gene expression"/>
    <property type="evidence" value="ECO:0007669"/>
    <property type="project" value="TreeGrafter"/>
</dbReference>
<dbReference type="AlphaFoldDB" id="A0AAV7XLR2"/>
<gene>
    <name evidence="2" type="ORF">ONE63_010340</name>
</gene>
<evidence type="ECO:0000313" key="2">
    <source>
        <dbReference type="EMBL" id="KAJ1525535.1"/>
    </source>
</evidence>
<dbReference type="Gene3D" id="2.60.120.650">
    <property type="entry name" value="Cupin"/>
    <property type="match status" value="1"/>
</dbReference>
<dbReference type="PANTHER" id="PTHR10694:SF7">
    <property type="entry name" value="[HISTONE H3]-TRIMETHYL-L-LYSINE(9) DEMETHYLASE"/>
    <property type="match status" value="1"/>
</dbReference>